<dbReference type="InterPro" id="IPR005530">
    <property type="entry name" value="SPW"/>
</dbReference>
<evidence type="ECO:0000256" key="2">
    <source>
        <dbReference type="SAM" id="Phobius"/>
    </source>
</evidence>
<dbReference type="RefSeq" id="WP_320286345.1">
    <property type="nucleotide sequence ID" value="NZ_JAVIIW010000004.1"/>
</dbReference>
<keyword evidence="2" id="KW-0812">Transmembrane</keyword>
<name>A0ABU4XU48_9HYPH</name>
<proteinExistence type="predicted"/>
<feature type="region of interest" description="Disordered" evidence="1">
    <location>
        <begin position="121"/>
        <end position="144"/>
    </location>
</feature>
<feature type="transmembrane region" description="Helical" evidence="2">
    <location>
        <begin position="42"/>
        <end position="59"/>
    </location>
</feature>
<keyword evidence="2" id="KW-1133">Transmembrane helix</keyword>
<feature type="transmembrane region" description="Helical" evidence="2">
    <location>
        <begin position="9"/>
        <end position="30"/>
    </location>
</feature>
<dbReference type="EMBL" id="JAVIIW010000004">
    <property type="protein sequence ID" value="MDX8477921.1"/>
    <property type="molecule type" value="Genomic_DNA"/>
</dbReference>
<feature type="compositionally biased region" description="Basic residues" evidence="1">
    <location>
        <begin position="129"/>
        <end position="138"/>
    </location>
</feature>
<evidence type="ECO:0000313" key="5">
    <source>
        <dbReference type="Proteomes" id="UP001287059"/>
    </source>
</evidence>
<feature type="transmembrane region" description="Helical" evidence="2">
    <location>
        <begin position="92"/>
        <end position="111"/>
    </location>
</feature>
<feature type="domain" description="SPW repeat-containing integral membrane" evidence="3">
    <location>
        <begin position="10"/>
        <end position="109"/>
    </location>
</feature>
<sequence length="144" mass="15771">MEKKSWRRAFLRAMIALWILISPWVLVHLAMGPSPLKIGSSALWNFLLVGLAMMVTSMAPQTVSAASADRVNAVLAVWLVISPWVFGFSSDLILTLNAILVGVLTLVIGFLGRGKPTEGGGVLMSGARPHNRQSRSRRDRLDQY</sequence>
<feature type="transmembrane region" description="Helical" evidence="2">
    <location>
        <begin position="71"/>
        <end position="86"/>
    </location>
</feature>
<gene>
    <name evidence="4" type="ORF">RFN28_05415</name>
</gene>
<protein>
    <submittedName>
        <fullName evidence="4">SPW repeat protein</fullName>
    </submittedName>
</protein>
<keyword evidence="5" id="KW-1185">Reference proteome</keyword>
<comment type="caution">
    <text evidence="4">The sequence shown here is derived from an EMBL/GenBank/DDBJ whole genome shotgun (WGS) entry which is preliminary data.</text>
</comment>
<reference evidence="4 5" key="1">
    <citation type="submission" date="2023-08" db="EMBL/GenBank/DDBJ databases">
        <title>Implementing the SeqCode for naming new Mesorhizobium species isolated from Vachellia karroo root nodules.</title>
        <authorList>
            <person name="Van Lill M."/>
        </authorList>
    </citation>
    <scope>NUCLEOTIDE SEQUENCE [LARGE SCALE GENOMIC DNA]</scope>
    <source>
        <strain evidence="4 5">VK24D</strain>
    </source>
</reference>
<evidence type="ECO:0000313" key="4">
    <source>
        <dbReference type="EMBL" id="MDX8477921.1"/>
    </source>
</evidence>
<dbReference type="Pfam" id="PF03779">
    <property type="entry name" value="SPW"/>
    <property type="match status" value="1"/>
</dbReference>
<dbReference type="Proteomes" id="UP001287059">
    <property type="component" value="Unassembled WGS sequence"/>
</dbReference>
<keyword evidence="2" id="KW-0472">Membrane</keyword>
<evidence type="ECO:0000259" key="3">
    <source>
        <dbReference type="Pfam" id="PF03779"/>
    </source>
</evidence>
<accession>A0ABU4XU48</accession>
<evidence type="ECO:0000256" key="1">
    <source>
        <dbReference type="SAM" id="MobiDB-lite"/>
    </source>
</evidence>
<organism evidence="4 5">
    <name type="scientific">Mesorhizobium album</name>
    <dbReference type="NCBI Taxonomy" id="3072314"/>
    <lineage>
        <taxon>Bacteria</taxon>
        <taxon>Pseudomonadati</taxon>
        <taxon>Pseudomonadota</taxon>
        <taxon>Alphaproteobacteria</taxon>
        <taxon>Hyphomicrobiales</taxon>
        <taxon>Phyllobacteriaceae</taxon>
        <taxon>Mesorhizobium</taxon>
    </lineage>
</organism>